<evidence type="ECO:0000313" key="1">
    <source>
        <dbReference type="EMBL" id="KAI4323327.1"/>
    </source>
</evidence>
<organism evidence="1 2">
    <name type="scientific">Bauhinia variegata</name>
    <name type="common">Purple orchid tree</name>
    <name type="synonym">Phanera variegata</name>
    <dbReference type="NCBI Taxonomy" id="167791"/>
    <lineage>
        <taxon>Eukaryota</taxon>
        <taxon>Viridiplantae</taxon>
        <taxon>Streptophyta</taxon>
        <taxon>Embryophyta</taxon>
        <taxon>Tracheophyta</taxon>
        <taxon>Spermatophyta</taxon>
        <taxon>Magnoliopsida</taxon>
        <taxon>eudicotyledons</taxon>
        <taxon>Gunneridae</taxon>
        <taxon>Pentapetalae</taxon>
        <taxon>rosids</taxon>
        <taxon>fabids</taxon>
        <taxon>Fabales</taxon>
        <taxon>Fabaceae</taxon>
        <taxon>Cercidoideae</taxon>
        <taxon>Cercideae</taxon>
        <taxon>Bauhiniinae</taxon>
        <taxon>Bauhinia</taxon>
    </lineage>
</organism>
<dbReference type="Proteomes" id="UP000828941">
    <property type="component" value="Chromosome 9"/>
</dbReference>
<protein>
    <submittedName>
        <fullName evidence="1">Uncharacterized protein</fullName>
    </submittedName>
</protein>
<reference evidence="1 2" key="1">
    <citation type="journal article" date="2022" name="DNA Res.">
        <title>Chromosomal-level genome assembly of the orchid tree Bauhinia variegata (Leguminosae; Cercidoideae) supports the allotetraploid origin hypothesis of Bauhinia.</title>
        <authorList>
            <person name="Zhong Y."/>
            <person name="Chen Y."/>
            <person name="Zheng D."/>
            <person name="Pang J."/>
            <person name="Liu Y."/>
            <person name="Luo S."/>
            <person name="Meng S."/>
            <person name="Qian L."/>
            <person name="Wei D."/>
            <person name="Dai S."/>
            <person name="Zhou R."/>
        </authorList>
    </citation>
    <scope>NUCLEOTIDE SEQUENCE [LARGE SCALE GENOMIC DNA]</scope>
    <source>
        <strain evidence="1">BV-YZ2020</strain>
    </source>
</reference>
<gene>
    <name evidence="1" type="ORF">L6164_022942</name>
</gene>
<evidence type="ECO:0000313" key="2">
    <source>
        <dbReference type="Proteomes" id="UP000828941"/>
    </source>
</evidence>
<proteinExistence type="predicted"/>
<dbReference type="EMBL" id="CM039434">
    <property type="protein sequence ID" value="KAI4323327.1"/>
    <property type="molecule type" value="Genomic_DNA"/>
</dbReference>
<keyword evidence="2" id="KW-1185">Reference proteome</keyword>
<name>A0ACB9MI83_BAUVA</name>
<comment type="caution">
    <text evidence="1">The sequence shown here is derived from an EMBL/GenBank/DDBJ whole genome shotgun (WGS) entry which is preliminary data.</text>
</comment>
<accession>A0ACB9MI83</accession>
<sequence length="108" mass="11833">MEFLLLCAVTLSPATESETTRSLSLLHSWKASAKPAEVGAETPLEPSSLGPSSPPLLARSLSTKRNPETCTELAERNRGVEVEQVQSLKKKKNSKPFSLIWTLELLWG</sequence>